<dbReference type="Pfam" id="PF09992">
    <property type="entry name" value="NAGPA"/>
    <property type="match status" value="1"/>
</dbReference>
<accession>A0ABR9VZW7</accession>
<dbReference type="InterPro" id="IPR018711">
    <property type="entry name" value="NAGPA"/>
</dbReference>
<gene>
    <name evidence="2" type="ORF">IOE58_05725</name>
</gene>
<organism evidence="2 3">
    <name type="scientific">Brachybacterium epidermidis</name>
    <dbReference type="NCBI Taxonomy" id="2781983"/>
    <lineage>
        <taxon>Bacteria</taxon>
        <taxon>Bacillati</taxon>
        <taxon>Actinomycetota</taxon>
        <taxon>Actinomycetes</taxon>
        <taxon>Micrococcales</taxon>
        <taxon>Dermabacteraceae</taxon>
        <taxon>Brachybacterium</taxon>
    </lineage>
</organism>
<dbReference type="Proteomes" id="UP000644727">
    <property type="component" value="Unassembled WGS sequence"/>
</dbReference>
<evidence type="ECO:0000259" key="1">
    <source>
        <dbReference type="Pfam" id="PF09992"/>
    </source>
</evidence>
<reference evidence="2 3" key="1">
    <citation type="submission" date="2020-10" db="EMBL/GenBank/DDBJ databases">
        <title>Draft genome and description of Brachybacterium epidermidis sp nov.</title>
        <authorList>
            <person name="Boxberger M."/>
            <person name="La Scola B."/>
        </authorList>
    </citation>
    <scope>NUCLEOTIDE SEQUENCE [LARGE SCALE GENOMIC DNA]</scope>
    <source>
        <strain evidence="2 3">Marseille-Q2903</strain>
    </source>
</reference>
<sequence length="68" mass="7304">MTRPMPDATAGRMTRPALGQMLLDEDCVVGYNLDGGGSSTMVFQGELVNRPRGKNEERGTSDILYVAG</sequence>
<feature type="domain" description="Phosphodiester glycosidase" evidence="1">
    <location>
        <begin position="12"/>
        <end position="66"/>
    </location>
</feature>
<keyword evidence="2" id="KW-0326">Glycosidase</keyword>
<keyword evidence="2" id="KW-0378">Hydrolase</keyword>
<comment type="caution">
    <text evidence="2">The sequence shown here is derived from an EMBL/GenBank/DDBJ whole genome shotgun (WGS) entry which is preliminary data.</text>
</comment>
<proteinExistence type="predicted"/>
<evidence type="ECO:0000313" key="3">
    <source>
        <dbReference type="Proteomes" id="UP000644727"/>
    </source>
</evidence>
<dbReference type="GO" id="GO:0016798">
    <property type="term" value="F:hydrolase activity, acting on glycosyl bonds"/>
    <property type="evidence" value="ECO:0007669"/>
    <property type="project" value="UniProtKB-KW"/>
</dbReference>
<protein>
    <submittedName>
        <fullName evidence="2">Phosphodiester glycosidase family protein</fullName>
    </submittedName>
</protein>
<dbReference type="EMBL" id="JADEYR010000004">
    <property type="protein sequence ID" value="MBE9403704.1"/>
    <property type="molecule type" value="Genomic_DNA"/>
</dbReference>
<evidence type="ECO:0000313" key="2">
    <source>
        <dbReference type="EMBL" id="MBE9403704.1"/>
    </source>
</evidence>
<name>A0ABR9VZW7_9MICO</name>
<keyword evidence="3" id="KW-1185">Reference proteome</keyword>